<comment type="similarity">
    <text evidence="1">Belongs to the sigma-70 factor family. ECF subfamily.</text>
</comment>
<dbReference type="Pfam" id="PF08281">
    <property type="entry name" value="Sigma70_r4_2"/>
    <property type="match status" value="1"/>
</dbReference>
<keyword evidence="2" id="KW-0805">Transcription regulation</keyword>
<dbReference type="GO" id="GO:0006352">
    <property type="term" value="P:DNA-templated transcription initiation"/>
    <property type="evidence" value="ECO:0007669"/>
    <property type="project" value="InterPro"/>
</dbReference>
<dbReference type="Gene3D" id="1.10.1740.10">
    <property type="match status" value="1"/>
</dbReference>
<gene>
    <name evidence="8" type="ORF">COY73_00405</name>
</gene>
<dbReference type="GO" id="GO:0016987">
    <property type="term" value="F:sigma factor activity"/>
    <property type="evidence" value="ECO:0007669"/>
    <property type="project" value="UniProtKB-KW"/>
</dbReference>
<dbReference type="SUPFAM" id="SSF88659">
    <property type="entry name" value="Sigma3 and sigma4 domains of RNA polymerase sigma factors"/>
    <property type="match status" value="1"/>
</dbReference>
<dbReference type="EMBL" id="PFLW01000012">
    <property type="protein sequence ID" value="PIY89627.1"/>
    <property type="molecule type" value="Genomic_DNA"/>
</dbReference>
<organism evidence="8 9">
    <name type="scientific">Candidatus Nealsonbacteria bacterium CG_4_10_14_0_8_um_filter_37_14</name>
    <dbReference type="NCBI Taxonomy" id="1974684"/>
    <lineage>
        <taxon>Bacteria</taxon>
        <taxon>Candidatus Nealsoniibacteriota</taxon>
    </lineage>
</organism>
<evidence type="ECO:0000259" key="6">
    <source>
        <dbReference type="Pfam" id="PF04542"/>
    </source>
</evidence>
<reference evidence="9" key="1">
    <citation type="submission" date="2017-09" db="EMBL/GenBank/DDBJ databases">
        <title>Depth-based differentiation of microbial function through sediment-hosted aquifers and enrichment of novel symbionts in the deep terrestrial subsurface.</title>
        <authorList>
            <person name="Probst A.J."/>
            <person name="Ladd B."/>
            <person name="Jarett J.K."/>
            <person name="Geller-Mcgrath D.E."/>
            <person name="Sieber C.M.K."/>
            <person name="Emerson J.B."/>
            <person name="Anantharaman K."/>
            <person name="Thomas B.C."/>
            <person name="Malmstrom R."/>
            <person name="Stieglmeier M."/>
            <person name="Klingl A."/>
            <person name="Woyke T."/>
            <person name="Ryan C.M."/>
            <person name="Banfield J.F."/>
        </authorList>
    </citation>
    <scope>NUCLEOTIDE SEQUENCE [LARGE SCALE GENOMIC DNA]</scope>
</reference>
<dbReference type="Gene3D" id="1.10.10.10">
    <property type="entry name" value="Winged helix-like DNA-binding domain superfamily/Winged helix DNA-binding domain"/>
    <property type="match status" value="1"/>
</dbReference>
<proteinExistence type="inferred from homology"/>
<dbReference type="InterPro" id="IPR013324">
    <property type="entry name" value="RNA_pol_sigma_r3/r4-like"/>
</dbReference>
<dbReference type="InterPro" id="IPR007627">
    <property type="entry name" value="RNA_pol_sigma70_r2"/>
</dbReference>
<dbReference type="GO" id="GO:0003677">
    <property type="term" value="F:DNA binding"/>
    <property type="evidence" value="ECO:0007669"/>
    <property type="project" value="UniProtKB-KW"/>
</dbReference>
<dbReference type="InterPro" id="IPR014284">
    <property type="entry name" value="RNA_pol_sigma-70_dom"/>
</dbReference>
<comment type="caution">
    <text evidence="8">The sequence shown here is derived from an EMBL/GenBank/DDBJ whole genome shotgun (WGS) entry which is preliminary data.</text>
</comment>
<dbReference type="InterPro" id="IPR013325">
    <property type="entry name" value="RNA_pol_sigma_r2"/>
</dbReference>
<evidence type="ECO:0000313" key="8">
    <source>
        <dbReference type="EMBL" id="PIY89627.1"/>
    </source>
</evidence>
<keyword evidence="3" id="KW-0731">Sigma factor</keyword>
<evidence type="ECO:0008006" key="10">
    <source>
        <dbReference type="Google" id="ProtNLM"/>
    </source>
</evidence>
<dbReference type="Pfam" id="PF04542">
    <property type="entry name" value="Sigma70_r2"/>
    <property type="match status" value="1"/>
</dbReference>
<protein>
    <recommendedName>
        <fullName evidence="10">RNA polymerase sigma factor</fullName>
    </recommendedName>
</protein>
<keyword evidence="5" id="KW-0804">Transcription</keyword>
<feature type="domain" description="RNA polymerase sigma-70 region 2" evidence="6">
    <location>
        <begin position="27"/>
        <end position="102"/>
    </location>
</feature>
<dbReference type="SUPFAM" id="SSF88946">
    <property type="entry name" value="Sigma2 domain of RNA polymerase sigma factors"/>
    <property type="match status" value="1"/>
</dbReference>
<dbReference type="PANTHER" id="PTHR43133">
    <property type="entry name" value="RNA POLYMERASE ECF-TYPE SIGMA FACTO"/>
    <property type="match status" value="1"/>
</dbReference>
<evidence type="ECO:0000256" key="3">
    <source>
        <dbReference type="ARBA" id="ARBA00023082"/>
    </source>
</evidence>
<dbReference type="PANTHER" id="PTHR43133:SF8">
    <property type="entry name" value="RNA POLYMERASE SIGMA FACTOR HI_1459-RELATED"/>
    <property type="match status" value="1"/>
</dbReference>
<name>A0A2M7R730_9BACT</name>
<evidence type="ECO:0000313" key="9">
    <source>
        <dbReference type="Proteomes" id="UP000230767"/>
    </source>
</evidence>
<dbReference type="AlphaFoldDB" id="A0A2M7R730"/>
<dbReference type="InterPro" id="IPR036388">
    <property type="entry name" value="WH-like_DNA-bd_sf"/>
</dbReference>
<evidence type="ECO:0000259" key="7">
    <source>
        <dbReference type="Pfam" id="PF08281"/>
    </source>
</evidence>
<evidence type="ECO:0000256" key="4">
    <source>
        <dbReference type="ARBA" id="ARBA00023125"/>
    </source>
</evidence>
<evidence type="ECO:0000256" key="2">
    <source>
        <dbReference type="ARBA" id="ARBA00023015"/>
    </source>
</evidence>
<feature type="domain" description="RNA polymerase sigma factor 70 region 4 type 2" evidence="7">
    <location>
        <begin position="140"/>
        <end position="192"/>
    </location>
</feature>
<sequence length="199" mass="23162">MKPVKTYTDEQLITNYLKGNEESLEILIKRYLRPIYSFAFRFVGDSQTAEDITQEVFMKVWRNLKKPALSLSKGFDPKKGSFKTWIFHIAKNTSFDFLKKKKTIPFSEFENEEGGNKLTETLIDPAPLPDGLFERVHVGEILHTAMSRLAPKYRMVLFLRYNDHFTFREITEVLGEPLNTIKSQHRRAIIKLKGLLSDS</sequence>
<evidence type="ECO:0000256" key="1">
    <source>
        <dbReference type="ARBA" id="ARBA00010641"/>
    </source>
</evidence>
<dbReference type="InterPro" id="IPR013249">
    <property type="entry name" value="RNA_pol_sigma70_r4_t2"/>
</dbReference>
<evidence type="ECO:0000256" key="5">
    <source>
        <dbReference type="ARBA" id="ARBA00023163"/>
    </source>
</evidence>
<keyword evidence="4" id="KW-0238">DNA-binding</keyword>
<dbReference type="NCBIfam" id="TIGR02937">
    <property type="entry name" value="sigma70-ECF"/>
    <property type="match status" value="1"/>
</dbReference>
<dbReference type="Proteomes" id="UP000230767">
    <property type="component" value="Unassembled WGS sequence"/>
</dbReference>
<accession>A0A2M7R730</accession>
<dbReference type="InterPro" id="IPR039425">
    <property type="entry name" value="RNA_pol_sigma-70-like"/>
</dbReference>
<dbReference type="CDD" id="cd06171">
    <property type="entry name" value="Sigma70_r4"/>
    <property type="match status" value="1"/>
</dbReference>